<dbReference type="Pfam" id="PF01420">
    <property type="entry name" value="Methylase_S"/>
    <property type="match status" value="1"/>
</dbReference>
<evidence type="ECO:0000313" key="6">
    <source>
        <dbReference type="Proteomes" id="UP000244729"/>
    </source>
</evidence>
<dbReference type="Proteomes" id="UP000244729">
    <property type="component" value="Chromosome"/>
</dbReference>
<accession>A0A2S0WVP0</accession>
<evidence type="ECO:0000256" key="3">
    <source>
        <dbReference type="ARBA" id="ARBA00023125"/>
    </source>
</evidence>
<dbReference type="RefSeq" id="WP_108595175.1">
    <property type="nucleotide sequence ID" value="NZ_CP028913.1"/>
</dbReference>
<dbReference type="InterPro" id="IPR000055">
    <property type="entry name" value="Restrct_endonuc_typeI_TRD"/>
</dbReference>
<protein>
    <recommendedName>
        <fullName evidence="4">Type I restriction modification DNA specificity domain-containing protein</fullName>
    </recommendedName>
</protein>
<sequence>MKRIDTSAWGEFRVVDFFERMEHGKCGNVGALTDGDLPYIATSTVNNGHARSVEDSDGSLTSEGNCIALICDGNGSIGRNTYQAEPFVGSVKLMLGYHSRLNRWNGLFLVACLDKSVEVFGYSFAWKRSADTLKAETVRLPVTTAGEPDWEFMESVMRATMEEREKALEILFALPDVPRHVVDMNGWSEFKVVDLFTEIVRGRGTGAGSFLDGDVPYIAASYANNGYVRDVKDDDGSLTSEGNCIALICNGNGGIGRNTYQAEPFVGSGDLQLAYHPRLNQWNGLFLVACLDKSIERFNYSFAWKRNGAVFEDETVLLPATAAGVPDWGYMEAAMLEVMMERERALDALLSLKAS</sequence>
<reference evidence="5 6" key="1">
    <citation type="submission" date="2018-04" db="EMBL/GenBank/DDBJ databases">
        <authorList>
            <person name="Li J."/>
        </authorList>
    </citation>
    <scope>NUCLEOTIDE SEQUENCE [LARGE SCALE GENOMIC DNA]</scope>
    <source>
        <strain evidence="6">30A</strain>
    </source>
</reference>
<keyword evidence="6" id="KW-1185">Reference proteome</keyword>
<dbReference type="REBASE" id="249845">
    <property type="entry name" value="S.Asp30AORF6560P"/>
</dbReference>
<dbReference type="InterPro" id="IPR044946">
    <property type="entry name" value="Restrct_endonuc_typeI_TRD_sf"/>
</dbReference>
<dbReference type="KEGG" id="agm:DCE93_06565"/>
<proteinExistence type="inferred from homology"/>
<dbReference type="AlphaFoldDB" id="A0A2S0WVP0"/>
<feature type="domain" description="Type I restriction modification DNA specificity" evidence="4">
    <location>
        <begin position="8"/>
        <end position="169"/>
    </location>
</feature>
<dbReference type="GO" id="GO:0009307">
    <property type="term" value="P:DNA restriction-modification system"/>
    <property type="evidence" value="ECO:0007669"/>
    <property type="project" value="UniProtKB-KW"/>
</dbReference>
<dbReference type="EMBL" id="CP028913">
    <property type="protein sequence ID" value="AWB95360.1"/>
    <property type="molecule type" value="Genomic_DNA"/>
</dbReference>
<comment type="similarity">
    <text evidence="1">Belongs to the type-I restriction system S methylase family.</text>
</comment>
<evidence type="ECO:0000259" key="4">
    <source>
        <dbReference type="Pfam" id="PF01420"/>
    </source>
</evidence>
<keyword evidence="2" id="KW-0680">Restriction system</keyword>
<name>A0A2S0WVP0_9MICO</name>
<gene>
    <name evidence="5" type="ORF">DCE93_06565</name>
</gene>
<dbReference type="OrthoDB" id="5109672at2"/>
<evidence type="ECO:0000256" key="2">
    <source>
        <dbReference type="ARBA" id="ARBA00022747"/>
    </source>
</evidence>
<organism evidence="5 6">
    <name type="scientific">Agromyces badenianii</name>
    <dbReference type="NCBI Taxonomy" id="2080742"/>
    <lineage>
        <taxon>Bacteria</taxon>
        <taxon>Bacillati</taxon>
        <taxon>Actinomycetota</taxon>
        <taxon>Actinomycetes</taxon>
        <taxon>Micrococcales</taxon>
        <taxon>Microbacteriaceae</taxon>
        <taxon>Agromyces</taxon>
    </lineage>
</organism>
<evidence type="ECO:0000313" key="5">
    <source>
        <dbReference type="EMBL" id="AWB95360.1"/>
    </source>
</evidence>
<keyword evidence="3" id="KW-0238">DNA-binding</keyword>
<dbReference type="GO" id="GO:0003677">
    <property type="term" value="F:DNA binding"/>
    <property type="evidence" value="ECO:0007669"/>
    <property type="project" value="UniProtKB-KW"/>
</dbReference>
<evidence type="ECO:0000256" key="1">
    <source>
        <dbReference type="ARBA" id="ARBA00010923"/>
    </source>
</evidence>
<dbReference type="Gene3D" id="3.90.220.20">
    <property type="entry name" value="DNA methylase specificity domains"/>
    <property type="match status" value="1"/>
</dbReference>